<keyword evidence="2" id="KW-1003">Cell membrane</keyword>
<gene>
    <name evidence="9" type="ORF">KM92DES2_10204</name>
</gene>
<feature type="transmembrane region" description="Helical" evidence="7">
    <location>
        <begin position="213"/>
        <end position="235"/>
    </location>
</feature>
<reference evidence="9" key="1">
    <citation type="submission" date="2016-04" db="EMBL/GenBank/DDBJ databases">
        <authorList>
            <person name="Evans L.H."/>
            <person name="Alamgir A."/>
            <person name="Owens N."/>
            <person name="Weber N.D."/>
            <person name="Virtaneva K."/>
            <person name="Barbian K."/>
            <person name="Babar A."/>
            <person name="Rosenke K."/>
        </authorList>
    </citation>
    <scope>NUCLEOTIDE SEQUENCE</scope>
    <source>
        <strain evidence="9">92-2</strain>
    </source>
</reference>
<accession>A0A212IXQ9</accession>
<feature type="transmembrane region" description="Helical" evidence="7">
    <location>
        <begin position="184"/>
        <end position="201"/>
    </location>
</feature>
<keyword evidence="5 7" id="KW-0472">Membrane</keyword>
<evidence type="ECO:0000256" key="3">
    <source>
        <dbReference type="ARBA" id="ARBA00022692"/>
    </source>
</evidence>
<dbReference type="EMBL" id="FLUP01000001">
    <property type="protein sequence ID" value="SBV91960.1"/>
    <property type="molecule type" value="Genomic_DNA"/>
</dbReference>
<dbReference type="GO" id="GO:0005886">
    <property type="term" value="C:plasma membrane"/>
    <property type="evidence" value="ECO:0007669"/>
    <property type="project" value="UniProtKB-SubCell"/>
</dbReference>
<dbReference type="GO" id="GO:0022857">
    <property type="term" value="F:transmembrane transporter activity"/>
    <property type="evidence" value="ECO:0007669"/>
    <property type="project" value="InterPro"/>
</dbReference>
<evidence type="ECO:0000256" key="1">
    <source>
        <dbReference type="ARBA" id="ARBA00004651"/>
    </source>
</evidence>
<feature type="domain" description="Threonine/serine exporter-like N-terminal" evidence="8">
    <location>
        <begin position="56"/>
        <end position="294"/>
    </location>
</feature>
<evidence type="ECO:0000256" key="5">
    <source>
        <dbReference type="ARBA" id="ARBA00023136"/>
    </source>
</evidence>
<dbReference type="InterPro" id="IPR050539">
    <property type="entry name" value="ThrE_Dicarb/AminoAcid_Exp"/>
</dbReference>
<evidence type="ECO:0000256" key="6">
    <source>
        <dbReference type="ARBA" id="ARBA00034125"/>
    </source>
</evidence>
<evidence type="ECO:0000256" key="4">
    <source>
        <dbReference type="ARBA" id="ARBA00022989"/>
    </source>
</evidence>
<keyword evidence="4 7" id="KW-1133">Transmembrane helix</keyword>
<feature type="transmembrane region" description="Helical" evidence="7">
    <location>
        <begin position="274"/>
        <end position="297"/>
    </location>
</feature>
<evidence type="ECO:0000259" key="8">
    <source>
        <dbReference type="Pfam" id="PF06738"/>
    </source>
</evidence>
<evidence type="ECO:0000256" key="2">
    <source>
        <dbReference type="ARBA" id="ARBA00022475"/>
    </source>
</evidence>
<feature type="transmembrane region" description="Helical" evidence="7">
    <location>
        <begin position="241"/>
        <end position="262"/>
    </location>
</feature>
<protein>
    <recommendedName>
        <fullName evidence="8">Threonine/serine exporter-like N-terminal domain-containing protein</fullName>
    </recommendedName>
</protein>
<dbReference type="Pfam" id="PF06738">
    <property type="entry name" value="ThrE"/>
    <property type="match status" value="1"/>
</dbReference>
<keyword evidence="3 7" id="KW-0812">Transmembrane</keyword>
<name>A0A212IXQ9_9BACT</name>
<evidence type="ECO:0000313" key="9">
    <source>
        <dbReference type="EMBL" id="SBV91960.1"/>
    </source>
</evidence>
<dbReference type="PANTHER" id="PTHR34390">
    <property type="entry name" value="UPF0442 PROTEIN YJJB-RELATED"/>
    <property type="match status" value="1"/>
</dbReference>
<proteinExistence type="inferred from homology"/>
<evidence type="ECO:0000256" key="7">
    <source>
        <dbReference type="SAM" id="Phobius"/>
    </source>
</evidence>
<dbReference type="RefSeq" id="WP_227124420.1">
    <property type="nucleotide sequence ID" value="NZ_CABUEN010000009.1"/>
</dbReference>
<sequence>MGLQNGQGGLNTLSALMADSTDAGEAKASVEKADAACVTGHNVLTAKELIEFIQVYASTLLAAGGQTSRVDRTACRIARAYGFEVELAIFPKHLMLSVIKPAEGGIPAERRTAVSSIVSGAPNFQRVAALNALSWSIADENLSLAKAREHFSAICAVPTLNPVLLRFLVACANAAFCGLFNGDAVAMGLVFCATFLGFYLRQKLLHWGLDLKVTFFLCSFAASLVASLGVLLHLGNTPQTGMAASVLFLIPGIPLINAMLDILDGHVLMGVSRLIQASTLIICIALGLATTMLLMGVDSL</sequence>
<comment type="similarity">
    <text evidence="6">Belongs to the ThrE exporter (TC 2.A.79) family.</text>
</comment>
<dbReference type="GO" id="GO:0015744">
    <property type="term" value="P:succinate transport"/>
    <property type="evidence" value="ECO:0007669"/>
    <property type="project" value="TreeGrafter"/>
</dbReference>
<dbReference type="InterPro" id="IPR010619">
    <property type="entry name" value="ThrE-like_N"/>
</dbReference>
<comment type="subcellular location">
    <subcellularLocation>
        <location evidence="1">Cell membrane</location>
        <topology evidence="1">Multi-pass membrane protein</topology>
    </subcellularLocation>
</comment>
<dbReference type="PANTHER" id="PTHR34390:SF2">
    <property type="entry name" value="SUCCINATE TRANSPORTER SUBUNIT YJJP-RELATED"/>
    <property type="match status" value="1"/>
</dbReference>
<organism evidence="9">
    <name type="scientific">uncultured Desulfovibrio sp</name>
    <dbReference type="NCBI Taxonomy" id="167968"/>
    <lineage>
        <taxon>Bacteria</taxon>
        <taxon>Pseudomonadati</taxon>
        <taxon>Thermodesulfobacteriota</taxon>
        <taxon>Desulfovibrionia</taxon>
        <taxon>Desulfovibrionales</taxon>
        <taxon>Desulfovibrionaceae</taxon>
        <taxon>Desulfovibrio</taxon>
        <taxon>environmental samples</taxon>
    </lineage>
</organism>
<dbReference type="AlphaFoldDB" id="A0A212IXQ9"/>